<reference evidence="5 6" key="1">
    <citation type="journal article" date="2014" name="Nat. Commun.">
        <title>Klebsormidium flaccidum genome reveals primary factors for plant terrestrial adaptation.</title>
        <authorList>
            <person name="Hori K."/>
            <person name="Maruyama F."/>
            <person name="Fujisawa T."/>
            <person name="Togashi T."/>
            <person name="Yamamoto N."/>
            <person name="Seo M."/>
            <person name="Sato S."/>
            <person name="Yamada T."/>
            <person name="Mori H."/>
            <person name="Tajima N."/>
            <person name="Moriyama T."/>
            <person name="Ikeuchi M."/>
            <person name="Watanabe M."/>
            <person name="Wada H."/>
            <person name="Kobayashi K."/>
            <person name="Saito M."/>
            <person name="Masuda T."/>
            <person name="Sasaki-Sekimoto Y."/>
            <person name="Mashiguchi K."/>
            <person name="Awai K."/>
            <person name="Shimojima M."/>
            <person name="Masuda S."/>
            <person name="Iwai M."/>
            <person name="Nobusawa T."/>
            <person name="Narise T."/>
            <person name="Kondo S."/>
            <person name="Saito H."/>
            <person name="Sato R."/>
            <person name="Murakawa M."/>
            <person name="Ihara Y."/>
            <person name="Oshima-Yamada Y."/>
            <person name="Ohtaka K."/>
            <person name="Satoh M."/>
            <person name="Sonobe K."/>
            <person name="Ishii M."/>
            <person name="Ohtani R."/>
            <person name="Kanamori-Sato M."/>
            <person name="Honoki R."/>
            <person name="Miyazaki D."/>
            <person name="Mochizuki H."/>
            <person name="Umetsu J."/>
            <person name="Higashi K."/>
            <person name="Shibata D."/>
            <person name="Kamiya Y."/>
            <person name="Sato N."/>
            <person name="Nakamura Y."/>
            <person name="Tabata S."/>
            <person name="Ida S."/>
            <person name="Kurokawa K."/>
            <person name="Ohta H."/>
        </authorList>
    </citation>
    <scope>NUCLEOTIDE SEQUENCE [LARGE SCALE GENOMIC DNA]</scope>
    <source>
        <strain evidence="5 6">NIES-2285</strain>
    </source>
</reference>
<protein>
    <submittedName>
        <fullName evidence="5">Uncharacterized protein</fullName>
    </submittedName>
</protein>
<dbReference type="SMART" id="SM00028">
    <property type="entry name" value="TPR"/>
    <property type="match status" value="3"/>
</dbReference>
<sequence>MEGVSAYVSSTRAVASFFAPIQPASCWQNVKRVLEPSSLRILGQRCALDGHRAFKGSEKGRLREHHGLHDRKERKQRRRRTASHVAKASGEENSENIKEGKDRTSSSGGQTGSVSTRNTDQEFNDRIRAIQSSDANRSGAMNVAGDDAGGKTSAEGEKNPWVKIIAGAAAVALVGQIAVSNLIPQNSGLGGLPSESAQEQAASEETKQLQRQAAAFEAMLQRTPSDVEALEGAGVLYASLGDYNKAAEYLEKLVKARPSYVEALRLLAEVKFEARDFSRAAYMYRRAIKASPEESLGLLKGLADTLISDNRSNEAVDEILKARKRLKTAEAAQRAGAPAEGLAEERNAADGSREPGETDAETASSGDEVPIDLLLAQAYQYWDKPNNALAVYDGLMAEYPDDFRAYLAKGILLKQQNREAEAEQVLEKARLLVPNAAKQLVDGLTGESR</sequence>
<dbReference type="Pfam" id="PF13432">
    <property type="entry name" value="TPR_16"/>
    <property type="match status" value="2"/>
</dbReference>
<evidence type="ECO:0000256" key="4">
    <source>
        <dbReference type="SAM" id="MobiDB-lite"/>
    </source>
</evidence>
<comment type="similarity">
    <text evidence="2">Belongs to the APC3/CDC27 family.</text>
</comment>
<dbReference type="OMA" id="ETWIADG"/>
<keyword evidence="6" id="KW-1185">Reference proteome</keyword>
<evidence type="ECO:0000256" key="2">
    <source>
        <dbReference type="ARBA" id="ARBA00038210"/>
    </source>
</evidence>
<keyword evidence="1 3" id="KW-0802">TPR repeat</keyword>
<feature type="compositionally biased region" description="Low complexity" evidence="4">
    <location>
        <begin position="105"/>
        <end position="116"/>
    </location>
</feature>
<dbReference type="AlphaFoldDB" id="A0A0U9HJL3"/>
<dbReference type="InterPro" id="IPR019734">
    <property type="entry name" value="TPR_rpt"/>
</dbReference>
<proteinExistence type="inferred from homology"/>
<feature type="repeat" description="TPR" evidence="3">
    <location>
        <begin position="227"/>
        <end position="260"/>
    </location>
</feature>
<evidence type="ECO:0000256" key="3">
    <source>
        <dbReference type="PROSITE-ProRule" id="PRU00339"/>
    </source>
</evidence>
<dbReference type="PROSITE" id="PS50005">
    <property type="entry name" value="TPR"/>
    <property type="match status" value="2"/>
</dbReference>
<dbReference type="Proteomes" id="UP000054558">
    <property type="component" value="Unassembled WGS sequence"/>
</dbReference>
<evidence type="ECO:0000313" key="6">
    <source>
        <dbReference type="Proteomes" id="UP000054558"/>
    </source>
</evidence>
<dbReference type="EMBL" id="DF237046">
    <property type="protein sequence ID" value="GAQ81986.1"/>
    <property type="molecule type" value="Genomic_DNA"/>
</dbReference>
<accession>A0A0U9HJL3</accession>
<feature type="region of interest" description="Disordered" evidence="4">
    <location>
        <begin position="57"/>
        <end position="155"/>
    </location>
</feature>
<feature type="compositionally biased region" description="Basic and acidic residues" evidence="4">
    <location>
        <begin position="95"/>
        <end position="104"/>
    </location>
</feature>
<dbReference type="Gene3D" id="1.25.40.10">
    <property type="entry name" value="Tetratricopeptide repeat domain"/>
    <property type="match status" value="2"/>
</dbReference>
<organism evidence="5 6">
    <name type="scientific">Klebsormidium nitens</name>
    <name type="common">Green alga</name>
    <name type="synonym">Ulothrix nitens</name>
    <dbReference type="NCBI Taxonomy" id="105231"/>
    <lineage>
        <taxon>Eukaryota</taxon>
        <taxon>Viridiplantae</taxon>
        <taxon>Streptophyta</taxon>
        <taxon>Klebsormidiophyceae</taxon>
        <taxon>Klebsormidiales</taxon>
        <taxon>Klebsormidiaceae</taxon>
        <taxon>Klebsormidium</taxon>
    </lineage>
</organism>
<evidence type="ECO:0000256" key="1">
    <source>
        <dbReference type="ARBA" id="ARBA00022803"/>
    </source>
</evidence>
<feature type="compositionally biased region" description="Basic and acidic residues" evidence="4">
    <location>
        <begin position="343"/>
        <end position="356"/>
    </location>
</feature>
<feature type="region of interest" description="Disordered" evidence="4">
    <location>
        <begin position="331"/>
        <end position="366"/>
    </location>
</feature>
<dbReference type="PANTHER" id="PTHR12558">
    <property type="entry name" value="CELL DIVISION CYCLE 16,23,27"/>
    <property type="match status" value="1"/>
</dbReference>
<feature type="compositionally biased region" description="Basic and acidic residues" evidence="4">
    <location>
        <begin position="119"/>
        <end position="128"/>
    </location>
</feature>
<name>A0A0U9HJL3_KLENI</name>
<dbReference type="PANTHER" id="PTHR12558:SF13">
    <property type="entry name" value="CELL DIVISION CYCLE PROTEIN 27 HOMOLOG"/>
    <property type="match status" value="1"/>
</dbReference>
<feature type="compositionally biased region" description="Low complexity" evidence="4">
    <location>
        <begin position="331"/>
        <end position="341"/>
    </location>
</feature>
<feature type="repeat" description="TPR" evidence="3">
    <location>
        <begin position="261"/>
        <end position="294"/>
    </location>
</feature>
<gene>
    <name evidence="5" type="ORF">KFL_000970100</name>
</gene>
<dbReference type="OrthoDB" id="536368at2759"/>
<dbReference type="SUPFAM" id="SSF48452">
    <property type="entry name" value="TPR-like"/>
    <property type="match status" value="2"/>
</dbReference>
<feature type="compositionally biased region" description="Basic and acidic residues" evidence="4">
    <location>
        <begin position="57"/>
        <end position="73"/>
    </location>
</feature>
<dbReference type="InterPro" id="IPR011990">
    <property type="entry name" value="TPR-like_helical_dom_sf"/>
</dbReference>
<evidence type="ECO:0000313" key="5">
    <source>
        <dbReference type="EMBL" id="GAQ81986.1"/>
    </source>
</evidence>